<evidence type="ECO:0000313" key="2">
    <source>
        <dbReference type="Proteomes" id="UP000027135"/>
    </source>
</evidence>
<sequence>MNTKEIAIRYFRHLKGKKKALNTVEFITNINELKSETHNGFTEEEVEILVDALINIEGLGKLLCGHTF</sequence>
<dbReference type="Proteomes" id="UP000027135">
    <property type="component" value="Unassembled WGS sequence"/>
</dbReference>
<dbReference type="EMBL" id="KK853129">
    <property type="protein sequence ID" value="KDR10970.1"/>
    <property type="molecule type" value="Genomic_DNA"/>
</dbReference>
<evidence type="ECO:0000313" key="1">
    <source>
        <dbReference type="EMBL" id="KDR10970.1"/>
    </source>
</evidence>
<name>A0A067QNT4_ZOONE</name>
<keyword evidence="2" id="KW-1185">Reference proteome</keyword>
<reference evidence="1 2" key="1">
    <citation type="journal article" date="2014" name="Nat. Commun.">
        <title>Molecular traces of alternative social organization in a termite genome.</title>
        <authorList>
            <person name="Terrapon N."/>
            <person name="Li C."/>
            <person name="Robertson H.M."/>
            <person name="Ji L."/>
            <person name="Meng X."/>
            <person name="Booth W."/>
            <person name="Chen Z."/>
            <person name="Childers C.P."/>
            <person name="Glastad K.M."/>
            <person name="Gokhale K."/>
            <person name="Gowin J."/>
            <person name="Gronenberg W."/>
            <person name="Hermansen R.A."/>
            <person name="Hu H."/>
            <person name="Hunt B.G."/>
            <person name="Huylmans A.K."/>
            <person name="Khalil S.M."/>
            <person name="Mitchell R.D."/>
            <person name="Munoz-Torres M.C."/>
            <person name="Mustard J.A."/>
            <person name="Pan H."/>
            <person name="Reese J.T."/>
            <person name="Scharf M.E."/>
            <person name="Sun F."/>
            <person name="Vogel H."/>
            <person name="Xiao J."/>
            <person name="Yang W."/>
            <person name="Yang Z."/>
            <person name="Yang Z."/>
            <person name="Zhou J."/>
            <person name="Zhu J."/>
            <person name="Brent C.S."/>
            <person name="Elsik C.G."/>
            <person name="Goodisman M.A."/>
            <person name="Liberles D.A."/>
            <person name="Roe R.M."/>
            <person name="Vargo E.L."/>
            <person name="Vilcinskas A."/>
            <person name="Wang J."/>
            <person name="Bornberg-Bauer E."/>
            <person name="Korb J."/>
            <person name="Zhang G."/>
            <person name="Liebig J."/>
        </authorList>
    </citation>
    <scope>NUCLEOTIDE SEQUENCE [LARGE SCALE GENOMIC DNA]</scope>
    <source>
        <tissue evidence="1">Whole organism</tissue>
    </source>
</reference>
<proteinExistence type="predicted"/>
<dbReference type="InParanoid" id="A0A067QNT4"/>
<gene>
    <name evidence="1" type="ORF">L798_15048</name>
</gene>
<organism evidence="1 2">
    <name type="scientific">Zootermopsis nevadensis</name>
    <name type="common">Dampwood termite</name>
    <dbReference type="NCBI Taxonomy" id="136037"/>
    <lineage>
        <taxon>Eukaryota</taxon>
        <taxon>Metazoa</taxon>
        <taxon>Ecdysozoa</taxon>
        <taxon>Arthropoda</taxon>
        <taxon>Hexapoda</taxon>
        <taxon>Insecta</taxon>
        <taxon>Pterygota</taxon>
        <taxon>Neoptera</taxon>
        <taxon>Polyneoptera</taxon>
        <taxon>Dictyoptera</taxon>
        <taxon>Blattodea</taxon>
        <taxon>Blattoidea</taxon>
        <taxon>Termitoidae</taxon>
        <taxon>Termopsidae</taxon>
        <taxon>Zootermopsis</taxon>
    </lineage>
</organism>
<accession>A0A067QNT4</accession>
<protein>
    <submittedName>
        <fullName evidence="1">Uncharacterized protein</fullName>
    </submittedName>
</protein>
<dbReference type="AlphaFoldDB" id="A0A067QNT4"/>